<evidence type="ECO:0000256" key="5">
    <source>
        <dbReference type="ARBA" id="ARBA00022692"/>
    </source>
</evidence>
<dbReference type="Pfam" id="PF01130">
    <property type="entry name" value="CD36"/>
    <property type="match status" value="1"/>
</dbReference>
<evidence type="ECO:0000313" key="14">
    <source>
        <dbReference type="Proteomes" id="UP001152799"/>
    </source>
</evidence>
<organism evidence="13 14">
    <name type="scientific">Ceutorhynchus assimilis</name>
    <name type="common">cabbage seed weevil</name>
    <dbReference type="NCBI Taxonomy" id="467358"/>
    <lineage>
        <taxon>Eukaryota</taxon>
        <taxon>Metazoa</taxon>
        <taxon>Ecdysozoa</taxon>
        <taxon>Arthropoda</taxon>
        <taxon>Hexapoda</taxon>
        <taxon>Insecta</taxon>
        <taxon>Pterygota</taxon>
        <taxon>Neoptera</taxon>
        <taxon>Endopterygota</taxon>
        <taxon>Coleoptera</taxon>
        <taxon>Polyphaga</taxon>
        <taxon>Cucujiformia</taxon>
        <taxon>Curculionidae</taxon>
        <taxon>Ceutorhynchinae</taxon>
        <taxon>Ceutorhynchus</taxon>
    </lineage>
</organism>
<dbReference type="InterPro" id="IPR002159">
    <property type="entry name" value="CD36_fam"/>
</dbReference>
<dbReference type="AlphaFoldDB" id="A0A9N9MI92"/>
<keyword evidence="14" id="KW-1185">Reference proteome</keyword>
<dbReference type="Proteomes" id="UP001152799">
    <property type="component" value="Chromosome 11"/>
</dbReference>
<evidence type="ECO:0000256" key="11">
    <source>
        <dbReference type="ARBA" id="ARBA00023180"/>
    </source>
</evidence>
<protein>
    <recommendedName>
        <fullName evidence="15">Sensory neuron membrane protein 1</fullName>
    </recommendedName>
</protein>
<keyword evidence="9" id="KW-1015">Disulfide bond</keyword>
<comment type="subcellular location">
    <subcellularLocation>
        <location evidence="1">Cell membrane</location>
        <topology evidence="1">Multi-pass membrane protein</topology>
    </subcellularLocation>
</comment>
<dbReference type="OrthoDB" id="10024078at2759"/>
<evidence type="ECO:0000256" key="10">
    <source>
        <dbReference type="ARBA" id="ARBA00023170"/>
    </source>
</evidence>
<evidence type="ECO:0000256" key="8">
    <source>
        <dbReference type="ARBA" id="ARBA00023136"/>
    </source>
</evidence>
<keyword evidence="7 12" id="KW-1133">Transmembrane helix</keyword>
<accession>A0A9N9MI92</accession>
<evidence type="ECO:0000256" key="1">
    <source>
        <dbReference type="ARBA" id="ARBA00004651"/>
    </source>
</evidence>
<keyword evidence="6" id="KW-0552">Olfaction</keyword>
<feature type="transmembrane region" description="Helical" evidence="12">
    <location>
        <begin position="51"/>
        <end position="71"/>
    </location>
</feature>
<dbReference type="GO" id="GO:0005886">
    <property type="term" value="C:plasma membrane"/>
    <property type="evidence" value="ECO:0007669"/>
    <property type="project" value="UniProtKB-SubCell"/>
</dbReference>
<proteinExistence type="inferred from homology"/>
<keyword evidence="8 12" id="KW-0472">Membrane</keyword>
<dbReference type="PRINTS" id="PR01609">
    <property type="entry name" value="CD36FAMILY"/>
</dbReference>
<keyword evidence="4" id="KW-0716">Sensory transduction</keyword>
<dbReference type="PANTHER" id="PTHR11923:SF69">
    <property type="entry name" value="SENSORY NEURON MEMBRANE PROTEIN 1"/>
    <property type="match status" value="1"/>
</dbReference>
<keyword evidence="5 12" id="KW-0812">Transmembrane</keyword>
<evidence type="ECO:0000256" key="4">
    <source>
        <dbReference type="ARBA" id="ARBA00022606"/>
    </source>
</evidence>
<evidence type="ECO:0000313" key="13">
    <source>
        <dbReference type="EMBL" id="CAG9762360.1"/>
    </source>
</evidence>
<reference evidence="13" key="1">
    <citation type="submission" date="2022-01" db="EMBL/GenBank/DDBJ databases">
        <authorList>
            <person name="King R."/>
        </authorList>
    </citation>
    <scope>NUCLEOTIDE SEQUENCE</scope>
</reference>
<evidence type="ECO:0000256" key="7">
    <source>
        <dbReference type="ARBA" id="ARBA00022989"/>
    </source>
</evidence>
<evidence type="ECO:0000256" key="3">
    <source>
        <dbReference type="ARBA" id="ARBA00022475"/>
    </source>
</evidence>
<evidence type="ECO:0000256" key="6">
    <source>
        <dbReference type="ARBA" id="ARBA00022725"/>
    </source>
</evidence>
<keyword evidence="10" id="KW-0675">Receptor</keyword>
<evidence type="ECO:0000256" key="12">
    <source>
        <dbReference type="SAM" id="Phobius"/>
    </source>
</evidence>
<dbReference type="EMBL" id="OU892287">
    <property type="protein sequence ID" value="CAG9762360.1"/>
    <property type="molecule type" value="Genomic_DNA"/>
</dbReference>
<dbReference type="GO" id="GO:0005044">
    <property type="term" value="F:scavenger receptor activity"/>
    <property type="evidence" value="ECO:0007669"/>
    <property type="project" value="TreeGrafter"/>
</dbReference>
<evidence type="ECO:0000256" key="2">
    <source>
        <dbReference type="ARBA" id="ARBA00010532"/>
    </source>
</evidence>
<name>A0A9N9MI92_9CUCU</name>
<feature type="transmembrane region" description="Helical" evidence="12">
    <location>
        <begin position="492"/>
        <end position="520"/>
    </location>
</feature>
<dbReference type="GO" id="GO:0005737">
    <property type="term" value="C:cytoplasm"/>
    <property type="evidence" value="ECO:0007669"/>
    <property type="project" value="TreeGrafter"/>
</dbReference>
<evidence type="ECO:0008006" key="15">
    <source>
        <dbReference type="Google" id="ProtNLM"/>
    </source>
</evidence>
<keyword evidence="11" id="KW-0325">Glycoprotein</keyword>
<evidence type="ECO:0000256" key="9">
    <source>
        <dbReference type="ARBA" id="ARBA00023157"/>
    </source>
</evidence>
<sequence>MIKGENCTIIFDSFIVWLKSLDGDERFLLHEFHSFKYVFLEIIIMKTPEKLIYASLVILLVSILLKVWLFGSVVRYGIKDQTALKKRNEVRQIYLKIPFPLDFKIYLFNVTNPEAVQNGAKPILKEIGPYWYDEFKEKIDVVDNDTEDSLTYTPYDIYKFNQTKSGDLKEDDYVTIIHPVLVGMVSRVLRDSPVFLSIVNQSLAYIFNNPKSIFLTGKVKDILFDGIELNCTSKEFPPTAICSQMKTQVPGIKFKKGNDNVFLFSLLGPRNGTIPKRMKIQRGIKHYQDLGRLIEVDGQREIDLWSSDECNRFEGTDGWIFPPLAEPEEGLKSYSTDLCRNIKLNYVKDTVYKKVNVRLYETDLGDQTNDEKEKCYCRNEDSCLKKGLFDLTKCMGVPIYATLPHFLHTDKIYMEQVDGLEPNETKHSLRVYFESMTATPILAAKRMQLNFDLQPTEKIKLFSNLPNALFPIFWLEESVNLEGELLEKIRTLFLVLFVVELMLYLSMAVALALIGVGVYFHRKNRKAVAITPIPKGKQVNVYDNEQSDIKTLTRRGAIDAKFGIDNHAMSGHEFDRYM</sequence>
<gene>
    <name evidence="13" type="ORF">CEUTPL_LOCUS3040</name>
</gene>
<keyword evidence="3" id="KW-1003">Cell membrane</keyword>
<dbReference type="GO" id="GO:0007608">
    <property type="term" value="P:sensory perception of smell"/>
    <property type="evidence" value="ECO:0007669"/>
    <property type="project" value="UniProtKB-KW"/>
</dbReference>
<dbReference type="PANTHER" id="PTHR11923">
    <property type="entry name" value="SCAVENGER RECEPTOR CLASS B TYPE-1 SR-B1"/>
    <property type="match status" value="1"/>
</dbReference>
<comment type="similarity">
    <text evidence="2">Belongs to the CD36 family.</text>
</comment>